<dbReference type="Pfam" id="PF13490">
    <property type="entry name" value="zf-HC2"/>
    <property type="match status" value="1"/>
</dbReference>
<proteinExistence type="predicted"/>
<keyword evidence="1" id="KW-1133">Transmembrane helix</keyword>
<feature type="transmembrane region" description="Helical" evidence="1">
    <location>
        <begin position="77"/>
        <end position="97"/>
    </location>
</feature>
<dbReference type="RefSeq" id="WP_147570915.1">
    <property type="nucleotide sequence ID" value="NZ_JACOPO010000010.1"/>
</dbReference>
<dbReference type="EMBL" id="JACOPO010000010">
    <property type="protein sequence ID" value="MBC5723559.1"/>
    <property type="molecule type" value="Genomic_DNA"/>
</dbReference>
<accession>A0A8J6J3D9</accession>
<gene>
    <name evidence="3" type="ORF">H8S11_12135</name>
</gene>
<name>A0A8J6J3D9_9FIRM</name>
<dbReference type="Proteomes" id="UP000628736">
    <property type="component" value="Unassembled WGS sequence"/>
</dbReference>
<organism evidence="3 4">
    <name type="scientific">Flintibacter hominis</name>
    <dbReference type="NCBI Taxonomy" id="2763048"/>
    <lineage>
        <taxon>Bacteria</taxon>
        <taxon>Bacillati</taxon>
        <taxon>Bacillota</taxon>
        <taxon>Clostridia</taxon>
        <taxon>Eubacteriales</taxon>
        <taxon>Flintibacter</taxon>
    </lineage>
</organism>
<keyword evidence="1" id="KW-0472">Membrane</keyword>
<dbReference type="InterPro" id="IPR027383">
    <property type="entry name" value="Znf_put"/>
</dbReference>
<feature type="domain" description="Putative zinc-finger" evidence="2">
    <location>
        <begin position="3"/>
        <end position="37"/>
    </location>
</feature>
<reference evidence="3" key="1">
    <citation type="submission" date="2020-08" db="EMBL/GenBank/DDBJ databases">
        <title>Genome public.</title>
        <authorList>
            <person name="Liu C."/>
            <person name="Sun Q."/>
        </authorList>
    </citation>
    <scope>NUCLEOTIDE SEQUENCE</scope>
    <source>
        <strain evidence="3">NSJ-23</strain>
    </source>
</reference>
<evidence type="ECO:0000313" key="4">
    <source>
        <dbReference type="Proteomes" id="UP000628736"/>
    </source>
</evidence>
<keyword evidence="1" id="KW-0812">Transmembrane</keyword>
<evidence type="ECO:0000259" key="2">
    <source>
        <dbReference type="Pfam" id="PF13490"/>
    </source>
</evidence>
<keyword evidence="4" id="KW-1185">Reference proteome</keyword>
<sequence length="232" mass="25735">MNCKIIQDLLPLYRDEVCSQESRQAVDEHIQSCPHCAEVLREMGREENLDRETADVDREKAQVIAGVKRRFSRRKRLSVLATAAAMLAMFLVFTAAADVERPVPYQEGMVDVSLASDGVIDIYYYGGNYASFRVLDREIDGRTAVYLCYTQNIKSNLTPLFSHAGRPESSGHLSIGNGLLLDTVKGAAVQIPSQDQIQEVYYLAGDYAALEDMGEAEFSAATDGAVLLWQRS</sequence>
<evidence type="ECO:0000313" key="3">
    <source>
        <dbReference type="EMBL" id="MBC5723559.1"/>
    </source>
</evidence>
<protein>
    <submittedName>
        <fullName evidence="3">Zf-HC2 domain-containing protein</fullName>
    </submittedName>
</protein>
<dbReference type="AlphaFoldDB" id="A0A8J6J3D9"/>
<evidence type="ECO:0000256" key="1">
    <source>
        <dbReference type="SAM" id="Phobius"/>
    </source>
</evidence>
<comment type="caution">
    <text evidence="3">The sequence shown here is derived from an EMBL/GenBank/DDBJ whole genome shotgun (WGS) entry which is preliminary data.</text>
</comment>